<evidence type="ECO:0000313" key="10">
    <source>
        <dbReference type="Proteomes" id="UP000199076"/>
    </source>
</evidence>
<dbReference type="Proteomes" id="UP000199076">
    <property type="component" value="Unassembled WGS sequence"/>
</dbReference>
<comment type="similarity">
    <text evidence="2">Belongs to the PHP hydrolase family. HisK subfamily.</text>
</comment>
<dbReference type="GO" id="GO:0005737">
    <property type="term" value="C:cytoplasm"/>
    <property type="evidence" value="ECO:0007669"/>
    <property type="project" value="TreeGrafter"/>
</dbReference>
<keyword evidence="4" id="KW-0028">Amino-acid biosynthesis</keyword>
<dbReference type="RefSeq" id="WP_092693644.1">
    <property type="nucleotide sequence ID" value="NZ_FNBK01000011.1"/>
</dbReference>
<keyword evidence="5" id="KW-0378">Hydrolase</keyword>
<gene>
    <name evidence="9" type="ORF">SAMN05216218_11186</name>
</gene>
<evidence type="ECO:0000313" key="9">
    <source>
        <dbReference type="EMBL" id="SDF91516.1"/>
    </source>
</evidence>
<dbReference type="InterPro" id="IPR004013">
    <property type="entry name" value="PHP_dom"/>
</dbReference>
<evidence type="ECO:0000256" key="7">
    <source>
        <dbReference type="ARBA" id="ARBA00049158"/>
    </source>
</evidence>
<evidence type="ECO:0000256" key="6">
    <source>
        <dbReference type="ARBA" id="ARBA00023102"/>
    </source>
</evidence>
<dbReference type="NCBIfam" id="TIGR01856">
    <property type="entry name" value="hisJ_fam"/>
    <property type="match status" value="1"/>
</dbReference>
<dbReference type="Gene3D" id="3.20.20.140">
    <property type="entry name" value="Metal-dependent hydrolases"/>
    <property type="match status" value="1"/>
</dbReference>
<dbReference type="STRING" id="660518.SAMN05216218_11186"/>
<evidence type="ECO:0000256" key="4">
    <source>
        <dbReference type="ARBA" id="ARBA00022605"/>
    </source>
</evidence>
<evidence type="ECO:0000256" key="1">
    <source>
        <dbReference type="ARBA" id="ARBA00004970"/>
    </source>
</evidence>
<feature type="domain" description="PHP" evidence="8">
    <location>
        <begin position="4"/>
        <end position="194"/>
    </location>
</feature>
<reference evidence="10" key="1">
    <citation type="submission" date="2016-10" db="EMBL/GenBank/DDBJ databases">
        <authorList>
            <person name="Varghese N."/>
            <person name="Submissions S."/>
        </authorList>
    </citation>
    <scope>NUCLEOTIDE SEQUENCE [LARGE SCALE GENOMIC DNA]</scope>
    <source>
        <strain evidence="10">IBRC-M 10760</strain>
    </source>
</reference>
<keyword evidence="6" id="KW-0368">Histidine biosynthesis</keyword>
<comment type="catalytic activity">
    <reaction evidence="7">
        <text>L-histidinol phosphate + H2O = L-histidinol + phosphate</text>
        <dbReference type="Rhea" id="RHEA:14465"/>
        <dbReference type="ChEBI" id="CHEBI:15377"/>
        <dbReference type="ChEBI" id="CHEBI:43474"/>
        <dbReference type="ChEBI" id="CHEBI:57699"/>
        <dbReference type="ChEBI" id="CHEBI:57980"/>
        <dbReference type="EC" id="3.1.3.15"/>
    </reaction>
</comment>
<evidence type="ECO:0000256" key="3">
    <source>
        <dbReference type="ARBA" id="ARBA00013085"/>
    </source>
</evidence>
<dbReference type="GO" id="GO:0000105">
    <property type="term" value="P:L-histidine biosynthetic process"/>
    <property type="evidence" value="ECO:0007669"/>
    <property type="project" value="UniProtKB-UniPathway"/>
</dbReference>
<organism evidence="9 10">
    <name type="scientific">Halorientalis regularis</name>
    <dbReference type="NCBI Taxonomy" id="660518"/>
    <lineage>
        <taxon>Archaea</taxon>
        <taxon>Methanobacteriati</taxon>
        <taxon>Methanobacteriota</taxon>
        <taxon>Stenosarchaea group</taxon>
        <taxon>Halobacteria</taxon>
        <taxon>Halobacteriales</taxon>
        <taxon>Haloarculaceae</taxon>
        <taxon>Halorientalis</taxon>
    </lineage>
</organism>
<keyword evidence="10" id="KW-1185">Reference proteome</keyword>
<evidence type="ECO:0000259" key="8">
    <source>
        <dbReference type="Pfam" id="PF02811"/>
    </source>
</evidence>
<accession>A0A1G7PZ31</accession>
<evidence type="ECO:0000256" key="2">
    <source>
        <dbReference type="ARBA" id="ARBA00009152"/>
    </source>
</evidence>
<name>A0A1G7PZ31_9EURY</name>
<dbReference type="EC" id="3.1.3.15" evidence="3"/>
<dbReference type="EMBL" id="FNBK01000011">
    <property type="protein sequence ID" value="SDF91516.1"/>
    <property type="molecule type" value="Genomic_DNA"/>
</dbReference>
<evidence type="ECO:0000256" key="5">
    <source>
        <dbReference type="ARBA" id="ARBA00022801"/>
    </source>
</evidence>
<comment type="pathway">
    <text evidence="1">Amino-acid biosynthesis; L-histidine biosynthesis; L-histidine from 5-phospho-alpha-D-ribose 1-diphosphate: step 8/9.</text>
</comment>
<dbReference type="AlphaFoldDB" id="A0A1G7PZ31"/>
<dbReference type="SUPFAM" id="SSF89550">
    <property type="entry name" value="PHP domain-like"/>
    <property type="match status" value="1"/>
</dbReference>
<dbReference type="UniPathway" id="UPA00031">
    <property type="reaction ID" value="UER00013"/>
</dbReference>
<dbReference type="InterPro" id="IPR010140">
    <property type="entry name" value="Histidinol_P_phosphatase_HisJ"/>
</dbReference>
<dbReference type="GO" id="GO:0004401">
    <property type="term" value="F:histidinol-phosphatase activity"/>
    <property type="evidence" value="ECO:0007669"/>
    <property type="project" value="UniProtKB-EC"/>
</dbReference>
<dbReference type="InterPro" id="IPR016195">
    <property type="entry name" value="Pol/histidinol_Pase-like"/>
</dbReference>
<sequence>MDRDYHVHSTYSDGRFLFQMVRAAAEAGLAGVGIADHCNVSDREEIAEQKHLLGFNLDETYERRREAIQRLREESEIEIYDGVEMDYHPEEEDAIRAFLDEADFQYTIGSVHYLDGVNVHVEPYFAEQTERDRQAAVDRYFDYLVALIDSELFDVAAHVDLVERNPALRDLATEADYRRVAEAFADSRTIPELNAGRALDEYGEFHPSPAFLDVLAEYGIPITVGSDAHQPEEIGERHPHIERYLDARGLEAVELSL</sequence>
<dbReference type="PANTHER" id="PTHR21039:SF0">
    <property type="entry name" value="HISTIDINOL-PHOSPHATASE"/>
    <property type="match status" value="1"/>
</dbReference>
<dbReference type="Pfam" id="PF13263">
    <property type="entry name" value="PHP_C"/>
    <property type="match status" value="1"/>
</dbReference>
<proteinExistence type="inferred from homology"/>
<protein>
    <recommendedName>
        <fullName evidence="3">histidinol-phosphatase</fullName>
        <ecNumber evidence="3">3.1.3.15</ecNumber>
    </recommendedName>
</protein>
<dbReference type="Pfam" id="PF02811">
    <property type="entry name" value="PHP"/>
    <property type="match status" value="1"/>
</dbReference>
<dbReference type="PANTHER" id="PTHR21039">
    <property type="entry name" value="HISTIDINOL PHOSPHATASE-RELATED"/>
    <property type="match status" value="1"/>
</dbReference>
<dbReference type="OrthoDB" id="9968at2157"/>